<accession>A0A327VYC2</accession>
<evidence type="ECO:0000313" key="1">
    <source>
        <dbReference type="EMBL" id="RAJ79945.1"/>
    </source>
</evidence>
<dbReference type="Proteomes" id="UP000249819">
    <property type="component" value="Unassembled WGS sequence"/>
</dbReference>
<organism evidence="1 2">
    <name type="scientific">Chitinophaga dinghuensis</name>
    <dbReference type="NCBI Taxonomy" id="1539050"/>
    <lineage>
        <taxon>Bacteria</taxon>
        <taxon>Pseudomonadati</taxon>
        <taxon>Bacteroidota</taxon>
        <taxon>Chitinophagia</taxon>
        <taxon>Chitinophagales</taxon>
        <taxon>Chitinophagaceae</taxon>
        <taxon>Chitinophaga</taxon>
    </lineage>
</organism>
<evidence type="ECO:0000313" key="2">
    <source>
        <dbReference type="Proteomes" id="UP000249819"/>
    </source>
</evidence>
<protein>
    <submittedName>
        <fullName evidence="1">Uncharacterized protein</fullName>
    </submittedName>
</protein>
<proteinExistence type="predicted"/>
<sequence>MLAYGITHTLTHIRKHMNSKGDGKNCWRIGINYSKPKLALTKDKVNYWLGCITGVPEYIGNHICTLLFFSRYIRYRPLIYFGCFKSVSFLRKSYFFVRERIVYSVECSPLQNTFIPLLRVLNAPIWRIDARA</sequence>
<gene>
    <name evidence="1" type="ORF">CLV59_10550</name>
</gene>
<keyword evidence="2" id="KW-1185">Reference proteome</keyword>
<dbReference type="EMBL" id="QLMA01000005">
    <property type="protein sequence ID" value="RAJ79945.1"/>
    <property type="molecule type" value="Genomic_DNA"/>
</dbReference>
<comment type="caution">
    <text evidence="1">The sequence shown here is derived from an EMBL/GenBank/DDBJ whole genome shotgun (WGS) entry which is preliminary data.</text>
</comment>
<reference evidence="1 2" key="1">
    <citation type="submission" date="2018-06" db="EMBL/GenBank/DDBJ databases">
        <title>Genomic Encyclopedia of Archaeal and Bacterial Type Strains, Phase II (KMG-II): from individual species to whole genera.</title>
        <authorList>
            <person name="Goeker M."/>
        </authorList>
    </citation>
    <scope>NUCLEOTIDE SEQUENCE [LARGE SCALE GENOMIC DNA]</scope>
    <source>
        <strain evidence="1 2">DSM 29821</strain>
    </source>
</reference>
<name>A0A327VYC2_9BACT</name>
<dbReference type="AlphaFoldDB" id="A0A327VYC2"/>